<keyword evidence="6" id="KW-0662">Pyridine nucleotide biosynthesis</keyword>
<dbReference type="PANTHER" id="PTHR32179:SF3">
    <property type="entry name" value="NICOTINATE-NUCLEOTIDE PYROPHOSPHORYLASE [CARBOXYLATING]"/>
    <property type="match status" value="1"/>
</dbReference>
<dbReference type="PANTHER" id="PTHR32179">
    <property type="entry name" value="NICOTINATE-NUCLEOTIDE PYROPHOSPHORYLASE [CARBOXYLATING]"/>
    <property type="match status" value="1"/>
</dbReference>
<evidence type="ECO:0000256" key="7">
    <source>
        <dbReference type="ARBA" id="ARBA00022676"/>
    </source>
</evidence>
<dbReference type="InterPro" id="IPR004393">
    <property type="entry name" value="NadC"/>
</dbReference>
<dbReference type="FunFam" id="3.20.20.70:FF:000030">
    <property type="entry name" value="Nicotinate-nucleotide pyrophosphorylase, carboxylating"/>
    <property type="match status" value="1"/>
</dbReference>
<evidence type="ECO:0000256" key="6">
    <source>
        <dbReference type="ARBA" id="ARBA00022642"/>
    </source>
</evidence>
<feature type="domain" description="Quinolinate phosphoribosyl transferase N-terminal" evidence="14">
    <location>
        <begin position="22"/>
        <end position="107"/>
    </location>
</feature>
<dbReference type="Pfam" id="PF01729">
    <property type="entry name" value="QRPTase_C"/>
    <property type="match status" value="1"/>
</dbReference>
<evidence type="ECO:0000256" key="5">
    <source>
        <dbReference type="ARBA" id="ARBA00011944"/>
    </source>
</evidence>
<comment type="function">
    <text evidence="1">Involved in the catabolism of quinolinic acid (QA).</text>
</comment>
<evidence type="ECO:0000256" key="2">
    <source>
        <dbReference type="ARBA" id="ARBA00004893"/>
    </source>
</evidence>
<dbReference type="InterPro" id="IPR036068">
    <property type="entry name" value="Nicotinate_pribotase-like_C"/>
</dbReference>
<evidence type="ECO:0000256" key="9">
    <source>
        <dbReference type="ARBA" id="ARBA00033102"/>
    </source>
</evidence>
<keyword evidence="7 12" id="KW-0328">Glycosyltransferase</keyword>
<reference evidence="15" key="1">
    <citation type="submission" date="2022-05" db="EMBL/GenBank/DDBJ databases">
        <title>Comparative Genomics of Spacecraft Associated Microbes.</title>
        <authorList>
            <person name="Tran M.T."/>
            <person name="Wright A."/>
            <person name="Seuylemezian A."/>
            <person name="Eisen J."/>
            <person name="Coil D."/>
        </authorList>
    </citation>
    <scope>NUCLEOTIDE SEQUENCE</scope>
    <source>
        <strain evidence="15">214.1.1</strain>
    </source>
</reference>
<evidence type="ECO:0000256" key="8">
    <source>
        <dbReference type="ARBA" id="ARBA00022679"/>
    </source>
</evidence>
<dbReference type="InterPro" id="IPR022412">
    <property type="entry name" value="Quinolinate_PRibosylTrfase_N"/>
</dbReference>
<name>A0A9X2ILB1_9BACI</name>
<proteinExistence type="inferred from homology"/>
<dbReference type="InterPro" id="IPR002638">
    <property type="entry name" value="Quinolinate_PRibosylTrfase_C"/>
</dbReference>
<evidence type="ECO:0000313" key="15">
    <source>
        <dbReference type="EMBL" id="MCM3712669.1"/>
    </source>
</evidence>
<evidence type="ECO:0000256" key="3">
    <source>
        <dbReference type="ARBA" id="ARBA00009400"/>
    </source>
</evidence>
<feature type="domain" description="Quinolinate phosphoribosyl transferase C-terminal" evidence="13">
    <location>
        <begin position="109"/>
        <end position="272"/>
    </location>
</feature>
<comment type="subunit">
    <text evidence="4">Hexamer formed by 3 homodimers.</text>
</comment>
<organism evidence="15 16">
    <name type="scientific">Halalkalibacter oceani</name>
    <dbReference type="NCBI Taxonomy" id="1653776"/>
    <lineage>
        <taxon>Bacteria</taxon>
        <taxon>Bacillati</taxon>
        <taxon>Bacillota</taxon>
        <taxon>Bacilli</taxon>
        <taxon>Bacillales</taxon>
        <taxon>Bacillaceae</taxon>
        <taxon>Halalkalibacter</taxon>
    </lineage>
</organism>
<evidence type="ECO:0000313" key="16">
    <source>
        <dbReference type="Proteomes" id="UP001139179"/>
    </source>
</evidence>
<gene>
    <name evidence="15" type="primary">nadC</name>
    <name evidence="15" type="ORF">M3202_01110</name>
</gene>
<evidence type="ECO:0000259" key="13">
    <source>
        <dbReference type="Pfam" id="PF01729"/>
    </source>
</evidence>
<comment type="similarity">
    <text evidence="3 12">Belongs to the NadC/ModD family.</text>
</comment>
<comment type="pathway">
    <text evidence="2">Cofactor biosynthesis; NAD(+) biosynthesis; nicotinate D-ribonucleotide from quinolinate: step 1/1.</text>
</comment>
<evidence type="ECO:0000259" key="14">
    <source>
        <dbReference type="Pfam" id="PF02749"/>
    </source>
</evidence>
<evidence type="ECO:0000256" key="12">
    <source>
        <dbReference type="PIRNR" id="PIRNR006250"/>
    </source>
</evidence>
<dbReference type="EC" id="2.4.2.19" evidence="5"/>
<dbReference type="Gene3D" id="3.20.20.70">
    <property type="entry name" value="Aldolase class I"/>
    <property type="match status" value="1"/>
</dbReference>
<dbReference type="InterPro" id="IPR027277">
    <property type="entry name" value="NadC/ModD"/>
</dbReference>
<evidence type="ECO:0000256" key="4">
    <source>
        <dbReference type="ARBA" id="ARBA00011218"/>
    </source>
</evidence>
<sequence>MNKLAIKERLQLFLMEDIGEGDLTSQTVIATGKRGQGNMVAKEAGVMAGGEIVRLGYQCVDEEVEVTIHVADGEPFQAGDILVSMKGSYLSLLAGERVLLNIFQRMCGIATMARDAVLRLDDPSIRICDTRKTTPGLRIFEKYAVRCGGGFNHRFGLSDAILLKENHLLAGGGITKTLQAVKEKVGHMVKVEVETTNEEEVLEAVEAGADVIMFDNATPEEIASYVKLVPSVIKTEASGNISLETIASYRGCGVDYLSLGCLTHSVKAKDISFLLEAEGE</sequence>
<dbReference type="PIRSF" id="PIRSF006250">
    <property type="entry name" value="NadC_ModD"/>
    <property type="match status" value="1"/>
</dbReference>
<dbReference type="GO" id="GO:0034213">
    <property type="term" value="P:quinolinate catabolic process"/>
    <property type="evidence" value="ECO:0007669"/>
    <property type="project" value="TreeGrafter"/>
</dbReference>
<evidence type="ECO:0000256" key="10">
    <source>
        <dbReference type="ARBA" id="ARBA00047445"/>
    </source>
</evidence>
<comment type="catalytic activity">
    <reaction evidence="10">
        <text>nicotinate beta-D-ribonucleotide + CO2 + diphosphate = quinolinate + 5-phospho-alpha-D-ribose 1-diphosphate + 2 H(+)</text>
        <dbReference type="Rhea" id="RHEA:12733"/>
        <dbReference type="ChEBI" id="CHEBI:15378"/>
        <dbReference type="ChEBI" id="CHEBI:16526"/>
        <dbReference type="ChEBI" id="CHEBI:29959"/>
        <dbReference type="ChEBI" id="CHEBI:33019"/>
        <dbReference type="ChEBI" id="CHEBI:57502"/>
        <dbReference type="ChEBI" id="CHEBI:58017"/>
        <dbReference type="EC" id="2.4.2.19"/>
    </reaction>
</comment>
<dbReference type="FunFam" id="3.90.1170.20:FF:000001">
    <property type="entry name" value="Nicotinate-nucleotide diphosphorylase (Carboxylating)"/>
    <property type="match status" value="1"/>
</dbReference>
<dbReference type="Pfam" id="PF02749">
    <property type="entry name" value="QRPTase_N"/>
    <property type="match status" value="1"/>
</dbReference>
<dbReference type="EMBL" id="JAMBOL010000001">
    <property type="protein sequence ID" value="MCM3712669.1"/>
    <property type="molecule type" value="Genomic_DNA"/>
</dbReference>
<dbReference type="CDD" id="cd01572">
    <property type="entry name" value="QPRTase"/>
    <property type="match status" value="1"/>
</dbReference>
<dbReference type="Proteomes" id="UP001139179">
    <property type="component" value="Unassembled WGS sequence"/>
</dbReference>
<protein>
    <recommendedName>
        <fullName evidence="11">Probable nicotinate-nucleotide pyrophosphorylase [carboxylating]</fullName>
        <ecNumber evidence="5">2.4.2.19</ecNumber>
    </recommendedName>
    <alternativeName>
        <fullName evidence="9">Quinolinate phosphoribosyltransferase [decarboxylating]</fullName>
    </alternativeName>
</protein>
<dbReference type="InterPro" id="IPR013785">
    <property type="entry name" value="Aldolase_TIM"/>
</dbReference>
<comment type="caution">
    <text evidence="15">The sequence shown here is derived from an EMBL/GenBank/DDBJ whole genome shotgun (WGS) entry which is preliminary data.</text>
</comment>
<dbReference type="RefSeq" id="WP_251221532.1">
    <property type="nucleotide sequence ID" value="NZ_JAMBOL010000001.1"/>
</dbReference>
<dbReference type="NCBIfam" id="TIGR00078">
    <property type="entry name" value="nadC"/>
    <property type="match status" value="1"/>
</dbReference>
<dbReference type="Gene3D" id="3.90.1170.20">
    <property type="entry name" value="Quinolinate phosphoribosyl transferase, N-terminal domain"/>
    <property type="match status" value="1"/>
</dbReference>
<evidence type="ECO:0000256" key="11">
    <source>
        <dbReference type="ARBA" id="ARBA00069173"/>
    </source>
</evidence>
<evidence type="ECO:0000256" key="1">
    <source>
        <dbReference type="ARBA" id="ARBA00003237"/>
    </source>
</evidence>
<dbReference type="GO" id="GO:0009435">
    <property type="term" value="P:NAD+ biosynthetic process"/>
    <property type="evidence" value="ECO:0007669"/>
    <property type="project" value="InterPro"/>
</dbReference>
<keyword evidence="16" id="KW-1185">Reference proteome</keyword>
<dbReference type="GO" id="GO:0004514">
    <property type="term" value="F:nicotinate-nucleotide diphosphorylase (carboxylating) activity"/>
    <property type="evidence" value="ECO:0007669"/>
    <property type="project" value="UniProtKB-EC"/>
</dbReference>
<dbReference type="SUPFAM" id="SSF54675">
    <property type="entry name" value="Nicotinate/Quinolinate PRTase N-terminal domain-like"/>
    <property type="match status" value="1"/>
</dbReference>
<accession>A0A9X2ILB1</accession>
<dbReference type="InterPro" id="IPR037128">
    <property type="entry name" value="Quinolinate_PRibosylTase_N_sf"/>
</dbReference>
<dbReference type="SUPFAM" id="SSF51690">
    <property type="entry name" value="Nicotinate/Quinolinate PRTase C-terminal domain-like"/>
    <property type="match status" value="1"/>
</dbReference>
<dbReference type="AlphaFoldDB" id="A0A9X2ILB1"/>
<keyword evidence="8 12" id="KW-0808">Transferase</keyword>
<dbReference type="GO" id="GO:0005737">
    <property type="term" value="C:cytoplasm"/>
    <property type="evidence" value="ECO:0007669"/>
    <property type="project" value="TreeGrafter"/>
</dbReference>